<feature type="domain" description="Cyclin N-terminal" evidence="2">
    <location>
        <begin position="76"/>
        <end position="169"/>
    </location>
</feature>
<keyword evidence="4" id="KW-1185">Reference proteome</keyword>
<dbReference type="Pfam" id="PF00134">
    <property type="entry name" value="Cyclin_N"/>
    <property type="match status" value="1"/>
</dbReference>
<dbReference type="InterPro" id="IPR013922">
    <property type="entry name" value="Cyclin_PHO80-like"/>
</dbReference>
<dbReference type="GO" id="GO:0019901">
    <property type="term" value="F:protein kinase binding"/>
    <property type="evidence" value="ECO:0007669"/>
    <property type="project" value="InterPro"/>
</dbReference>
<comment type="caution">
    <text evidence="3">The sequence shown here is derived from an EMBL/GenBank/DDBJ whole genome shotgun (WGS) entry which is preliminary data.</text>
</comment>
<dbReference type="GO" id="GO:0005634">
    <property type="term" value="C:nucleus"/>
    <property type="evidence" value="ECO:0007669"/>
    <property type="project" value="TreeGrafter"/>
</dbReference>
<accession>A0A9W8E7H0</accession>
<dbReference type="Proteomes" id="UP001151582">
    <property type="component" value="Unassembled WGS sequence"/>
</dbReference>
<dbReference type="GO" id="GO:0000307">
    <property type="term" value="C:cyclin-dependent protein kinase holoenzyme complex"/>
    <property type="evidence" value="ECO:0007669"/>
    <property type="project" value="TreeGrafter"/>
</dbReference>
<organism evidence="3 4">
    <name type="scientific">Dimargaris verticillata</name>
    <dbReference type="NCBI Taxonomy" id="2761393"/>
    <lineage>
        <taxon>Eukaryota</taxon>
        <taxon>Fungi</taxon>
        <taxon>Fungi incertae sedis</taxon>
        <taxon>Zoopagomycota</taxon>
        <taxon>Kickxellomycotina</taxon>
        <taxon>Dimargaritomycetes</taxon>
        <taxon>Dimargaritales</taxon>
        <taxon>Dimargaritaceae</taxon>
        <taxon>Dimargaris</taxon>
    </lineage>
</organism>
<feature type="region of interest" description="Disordered" evidence="1">
    <location>
        <begin position="204"/>
        <end position="239"/>
    </location>
</feature>
<evidence type="ECO:0000313" key="4">
    <source>
        <dbReference type="Proteomes" id="UP001151582"/>
    </source>
</evidence>
<sequence length="418" mass="44416">MARSTLSPAARGNPLYRVLDIGVTPEVIAVIAQKACTVLPYQQSAALRPSLASVSPGSASGMDTAALTSVPVPPMHEFITKLASSSRVNLGTLIATTVYLDRLKQNMPTHATALECTNHRIFLASLILAGKYLNDASPKNKYWARFSQRFSLPEVNLMEQQLMQLLNFQFEITEAQLLDQLRYFAHLITPPTSPVALVSSGPIKPHASLPTPTTPSSARRPSINALTPGGPTPPYSLDTTGSSAGFSLSALTPARTPSSSGFLSVDSLCTAPSPLSLNYSMAAAAVAAVASHQHHHSVPVASLAPPTPPYYHTTTATAMAHLPRPQVSFPMSAAALHPTLPSISQLQAQHASDSALHVSLPMMQPTSNGGMLWYQPSNWVATTMAPNQLPRHPELLAQPAAQCPPHPPVSSTCIVYQN</sequence>
<evidence type="ECO:0000259" key="2">
    <source>
        <dbReference type="Pfam" id="PF00134"/>
    </source>
</evidence>
<dbReference type="PANTHER" id="PTHR15615:SF10">
    <property type="entry name" value="PHO85 CYCLIN-2-RELATED"/>
    <property type="match status" value="1"/>
</dbReference>
<gene>
    <name evidence="3" type="primary">PCL1</name>
    <name evidence="3" type="ORF">H4R34_005085</name>
</gene>
<proteinExistence type="predicted"/>
<dbReference type="EMBL" id="JANBQB010000829">
    <property type="protein sequence ID" value="KAJ1973415.1"/>
    <property type="molecule type" value="Genomic_DNA"/>
</dbReference>
<dbReference type="CDD" id="cd20557">
    <property type="entry name" value="CYCLIN_ScPCL1-like"/>
    <property type="match status" value="1"/>
</dbReference>
<dbReference type="GO" id="GO:0016538">
    <property type="term" value="F:cyclin-dependent protein serine/threonine kinase regulator activity"/>
    <property type="evidence" value="ECO:0007669"/>
    <property type="project" value="TreeGrafter"/>
</dbReference>
<reference evidence="3" key="1">
    <citation type="submission" date="2022-07" db="EMBL/GenBank/DDBJ databases">
        <title>Phylogenomic reconstructions and comparative analyses of Kickxellomycotina fungi.</title>
        <authorList>
            <person name="Reynolds N.K."/>
            <person name="Stajich J.E."/>
            <person name="Barry K."/>
            <person name="Grigoriev I.V."/>
            <person name="Crous P."/>
            <person name="Smith M.E."/>
        </authorList>
    </citation>
    <scope>NUCLEOTIDE SEQUENCE</scope>
    <source>
        <strain evidence="3">RSA 567</strain>
    </source>
</reference>
<feature type="compositionally biased region" description="Low complexity" evidence="1">
    <location>
        <begin position="207"/>
        <end position="222"/>
    </location>
</feature>
<dbReference type="OrthoDB" id="10250320at2759"/>
<dbReference type="SUPFAM" id="SSF47954">
    <property type="entry name" value="Cyclin-like"/>
    <property type="match status" value="1"/>
</dbReference>
<evidence type="ECO:0000313" key="3">
    <source>
        <dbReference type="EMBL" id="KAJ1973415.1"/>
    </source>
</evidence>
<name>A0A9W8E7H0_9FUNG</name>
<dbReference type="PANTHER" id="PTHR15615">
    <property type="match status" value="1"/>
</dbReference>
<dbReference type="InterPro" id="IPR036915">
    <property type="entry name" value="Cyclin-like_sf"/>
</dbReference>
<evidence type="ECO:0000256" key="1">
    <source>
        <dbReference type="SAM" id="MobiDB-lite"/>
    </source>
</evidence>
<dbReference type="Gene3D" id="1.10.472.10">
    <property type="entry name" value="Cyclin-like"/>
    <property type="match status" value="1"/>
</dbReference>
<protein>
    <submittedName>
        <fullName evidence="3">PHO85 cyclin-1</fullName>
    </submittedName>
</protein>
<dbReference type="InterPro" id="IPR006671">
    <property type="entry name" value="Cyclin_N"/>
</dbReference>
<dbReference type="AlphaFoldDB" id="A0A9W8E7H0"/>